<accession>A0A9Q0QWZ2</accession>
<dbReference type="AlphaFoldDB" id="A0A9Q0QWZ2"/>
<name>A0A9Q0QWZ2_9MAGN</name>
<dbReference type="EMBL" id="JAMYWD010000003">
    <property type="protein sequence ID" value="KAJ4975145.1"/>
    <property type="molecule type" value="Genomic_DNA"/>
</dbReference>
<proteinExistence type="predicted"/>
<keyword evidence="2" id="KW-1185">Reference proteome</keyword>
<dbReference type="Proteomes" id="UP001141806">
    <property type="component" value="Unassembled WGS sequence"/>
</dbReference>
<comment type="caution">
    <text evidence="1">The sequence shown here is derived from an EMBL/GenBank/DDBJ whole genome shotgun (WGS) entry which is preliminary data.</text>
</comment>
<reference evidence="1" key="1">
    <citation type="journal article" date="2023" name="Plant J.">
        <title>The genome of the king protea, Protea cynaroides.</title>
        <authorList>
            <person name="Chang J."/>
            <person name="Duong T.A."/>
            <person name="Schoeman C."/>
            <person name="Ma X."/>
            <person name="Roodt D."/>
            <person name="Barker N."/>
            <person name="Li Z."/>
            <person name="Van de Peer Y."/>
            <person name="Mizrachi E."/>
        </authorList>
    </citation>
    <scope>NUCLEOTIDE SEQUENCE</scope>
    <source>
        <tissue evidence="1">Young leaves</tissue>
    </source>
</reference>
<sequence length="188" mass="21973">MVSPFESKKRFRPFQIFQTTTNNPASHIGPSHITRALLLHREKSNSKESKPLQDNWKQSRNLVHTVLATLHWKKKIYDGTFGFFSFEYRKVYWINIKGHYPAKHCVGSCESWLVLSSPFLPLNLFSTELNICTLGDARWNVMELGHEHFLGSLVYFKNQIYTLSTYGELWIISLSGPKLRLLYVKFVF</sequence>
<evidence type="ECO:0000313" key="1">
    <source>
        <dbReference type="EMBL" id="KAJ4975145.1"/>
    </source>
</evidence>
<organism evidence="1 2">
    <name type="scientific">Protea cynaroides</name>
    <dbReference type="NCBI Taxonomy" id="273540"/>
    <lineage>
        <taxon>Eukaryota</taxon>
        <taxon>Viridiplantae</taxon>
        <taxon>Streptophyta</taxon>
        <taxon>Embryophyta</taxon>
        <taxon>Tracheophyta</taxon>
        <taxon>Spermatophyta</taxon>
        <taxon>Magnoliopsida</taxon>
        <taxon>Proteales</taxon>
        <taxon>Proteaceae</taxon>
        <taxon>Protea</taxon>
    </lineage>
</organism>
<protein>
    <submittedName>
        <fullName evidence="1">Uncharacterized protein</fullName>
    </submittedName>
</protein>
<evidence type="ECO:0000313" key="2">
    <source>
        <dbReference type="Proteomes" id="UP001141806"/>
    </source>
</evidence>
<gene>
    <name evidence="1" type="ORF">NE237_000251</name>
</gene>